<evidence type="ECO:0000256" key="2">
    <source>
        <dbReference type="ARBA" id="ARBA00010790"/>
    </source>
</evidence>
<dbReference type="PIRSF" id="PIRSF000137">
    <property type="entry name" value="Alcohol_oxidase"/>
    <property type="match status" value="1"/>
</dbReference>
<gene>
    <name evidence="9" type="ORF">Ocin01_06946</name>
</gene>
<evidence type="ECO:0000256" key="3">
    <source>
        <dbReference type="ARBA" id="ARBA00022630"/>
    </source>
</evidence>
<evidence type="ECO:0000259" key="8">
    <source>
        <dbReference type="PROSITE" id="PS00624"/>
    </source>
</evidence>
<dbReference type="Gene3D" id="3.30.560.10">
    <property type="entry name" value="Glucose Oxidase, domain 3"/>
    <property type="match status" value="1"/>
</dbReference>
<proteinExistence type="inferred from homology"/>
<reference evidence="9 10" key="1">
    <citation type="journal article" date="2016" name="Genome Biol. Evol.">
        <title>Gene Family Evolution Reflects Adaptation to Soil Environmental Stressors in the Genome of the Collembolan Orchesella cincta.</title>
        <authorList>
            <person name="Faddeeva-Vakhrusheva A."/>
            <person name="Derks M.F."/>
            <person name="Anvar S.Y."/>
            <person name="Agamennone V."/>
            <person name="Suring W."/>
            <person name="Smit S."/>
            <person name="van Straalen N.M."/>
            <person name="Roelofs D."/>
        </authorList>
    </citation>
    <scope>NUCLEOTIDE SEQUENCE [LARGE SCALE GENOMIC DNA]</scope>
    <source>
        <tissue evidence="9">Mixed pool</tissue>
    </source>
</reference>
<organism evidence="9 10">
    <name type="scientific">Orchesella cincta</name>
    <name type="common">Springtail</name>
    <name type="synonym">Podura cincta</name>
    <dbReference type="NCBI Taxonomy" id="48709"/>
    <lineage>
        <taxon>Eukaryota</taxon>
        <taxon>Metazoa</taxon>
        <taxon>Ecdysozoa</taxon>
        <taxon>Arthropoda</taxon>
        <taxon>Hexapoda</taxon>
        <taxon>Collembola</taxon>
        <taxon>Entomobryomorpha</taxon>
        <taxon>Entomobryoidea</taxon>
        <taxon>Orchesellidae</taxon>
        <taxon>Orchesellinae</taxon>
        <taxon>Orchesella</taxon>
    </lineage>
</organism>
<evidence type="ECO:0000259" key="7">
    <source>
        <dbReference type="PROSITE" id="PS00623"/>
    </source>
</evidence>
<keyword evidence="4 5" id="KW-0274">FAD</keyword>
<dbReference type="PANTHER" id="PTHR11552:SF147">
    <property type="entry name" value="CHOLINE DEHYDROGENASE, MITOCHONDRIAL"/>
    <property type="match status" value="1"/>
</dbReference>
<dbReference type="GO" id="GO:0050660">
    <property type="term" value="F:flavin adenine dinucleotide binding"/>
    <property type="evidence" value="ECO:0007669"/>
    <property type="project" value="InterPro"/>
</dbReference>
<dbReference type="AlphaFoldDB" id="A0A1D2N3C0"/>
<evidence type="ECO:0000256" key="1">
    <source>
        <dbReference type="ARBA" id="ARBA00001974"/>
    </source>
</evidence>
<dbReference type="Proteomes" id="UP000094527">
    <property type="component" value="Unassembled WGS sequence"/>
</dbReference>
<dbReference type="OMA" id="FHATKEV"/>
<accession>A0A1D2N3C0</accession>
<evidence type="ECO:0000256" key="4">
    <source>
        <dbReference type="ARBA" id="ARBA00022827"/>
    </source>
</evidence>
<dbReference type="Gene3D" id="3.50.50.60">
    <property type="entry name" value="FAD/NAD(P)-binding domain"/>
    <property type="match status" value="1"/>
</dbReference>
<protein>
    <submittedName>
        <fullName evidence="9">Glucose dehydrogenase [FAD, quinone]</fullName>
    </submittedName>
</protein>
<evidence type="ECO:0000313" key="10">
    <source>
        <dbReference type="Proteomes" id="UP000094527"/>
    </source>
</evidence>
<dbReference type="InterPro" id="IPR000172">
    <property type="entry name" value="GMC_OxRdtase_N"/>
</dbReference>
<dbReference type="InterPro" id="IPR036188">
    <property type="entry name" value="FAD/NAD-bd_sf"/>
</dbReference>
<sequence length="613" mass="69320">MEIGAGSSGCVLANRLSKNSKVLLLEAGDDPLAIQSIPAGALFMINMPEWDWSYQTVPQSTAGFGMQDRKINWPRGKSVGGSSNLNYMFYLRGNRLDYDLWGNITKDDTWTFENVLPSFKKSIVYNGRFVENSKEINTTYLVYGSAPRRREHYGESTYGNMYVESRPYAPLRDEFIDGGKELGYDEIDANADQRTGFGDIEANIRNGARWGSYSAFIQPILDRTNLKIAKFSHVTKIKIDKNGRAVGVHYIQHGVAKFASAKREIILSAGAVDSPKLLMLSGIGPKDHLESLGVKVESEHVGKHLQDHTAVFLMPNTIDQPKSLYPFRDFTIDQLWNFMINGKGVFTNPSAAGAQAFFSSSLVNQTGVDWPDLQLYMFGSGHHETVVEDFARIQGFNATVLDQILSPVVGRDGFYIVVTLVRPHGRGEILIRDRNPFSHPLINPRYLEHPKDMKILIEGMKLAVKLVETTPFQKLGARHHKVPFKQCDHHEWKSDGYWECFIRHFAFSLYHPTSTCSMGKVVDSRLRVIGVNGLRVADASIMPIIVNANTNTPTVMIAEKAADFIREYWTAQYQVSEKELFYTKKNEEHCFYTSRQNFKILQILMLHAYIDDT</sequence>
<name>A0A1D2N3C0_ORCCI</name>
<dbReference type="STRING" id="48709.A0A1D2N3C0"/>
<evidence type="ECO:0000256" key="5">
    <source>
        <dbReference type="PIRSR" id="PIRSR000137-2"/>
    </source>
</evidence>
<dbReference type="PROSITE" id="PS00623">
    <property type="entry name" value="GMC_OXRED_1"/>
    <property type="match status" value="1"/>
</dbReference>
<dbReference type="OrthoDB" id="269227at2759"/>
<dbReference type="PANTHER" id="PTHR11552">
    <property type="entry name" value="GLUCOSE-METHANOL-CHOLINE GMC OXIDOREDUCTASE"/>
    <property type="match status" value="1"/>
</dbReference>
<feature type="domain" description="Glucose-methanol-choline oxidoreductase N-terminal" evidence="8">
    <location>
        <begin position="270"/>
        <end position="284"/>
    </location>
</feature>
<evidence type="ECO:0000256" key="6">
    <source>
        <dbReference type="RuleBase" id="RU003968"/>
    </source>
</evidence>
<comment type="similarity">
    <text evidence="2 6">Belongs to the GMC oxidoreductase family.</text>
</comment>
<evidence type="ECO:0000313" key="9">
    <source>
        <dbReference type="EMBL" id="ODM99740.1"/>
    </source>
</evidence>
<keyword evidence="3 6" id="KW-0285">Flavoprotein</keyword>
<feature type="binding site" evidence="5">
    <location>
        <position position="234"/>
    </location>
    <ligand>
        <name>FAD</name>
        <dbReference type="ChEBI" id="CHEBI:57692"/>
    </ligand>
</feature>
<dbReference type="Pfam" id="PF05199">
    <property type="entry name" value="GMC_oxred_C"/>
    <property type="match status" value="1"/>
</dbReference>
<dbReference type="InterPro" id="IPR007867">
    <property type="entry name" value="GMC_OxRtase_C"/>
</dbReference>
<dbReference type="Pfam" id="PF00732">
    <property type="entry name" value="GMC_oxred_N"/>
    <property type="match status" value="1"/>
</dbReference>
<dbReference type="GO" id="GO:0016614">
    <property type="term" value="F:oxidoreductase activity, acting on CH-OH group of donors"/>
    <property type="evidence" value="ECO:0007669"/>
    <property type="project" value="InterPro"/>
</dbReference>
<keyword evidence="10" id="KW-1185">Reference proteome</keyword>
<dbReference type="SUPFAM" id="SSF51905">
    <property type="entry name" value="FAD/NAD(P)-binding domain"/>
    <property type="match status" value="1"/>
</dbReference>
<dbReference type="EMBL" id="LJIJ01000258">
    <property type="protein sequence ID" value="ODM99740.1"/>
    <property type="molecule type" value="Genomic_DNA"/>
</dbReference>
<feature type="domain" description="Glucose-methanol-choline oxidoreductase N-terminal" evidence="7">
    <location>
        <begin position="76"/>
        <end position="99"/>
    </location>
</feature>
<dbReference type="SUPFAM" id="SSF54373">
    <property type="entry name" value="FAD-linked reductases, C-terminal domain"/>
    <property type="match status" value="1"/>
</dbReference>
<comment type="cofactor">
    <cofactor evidence="1 5">
        <name>FAD</name>
        <dbReference type="ChEBI" id="CHEBI:57692"/>
    </cofactor>
</comment>
<dbReference type="PROSITE" id="PS00624">
    <property type="entry name" value="GMC_OXRED_2"/>
    <property type="match status" value="1"/>
</dbReference>
<dbReference type="InterPro" id="IPR012132">
    <property type="entry name" value="GMC_OxRdtase"/>
</dbReference>
<comment type="caution">
    <text evidence="9">The sequence shown here is derived from an EMBL/GenBank/DDBJ whole genome shotgun (WGS) entry which is preliminary data.</text>
</comment>